<dbReference type="EMBL" id="QZAB01000231">
    <property type="protein sequence ID" value="RQD87528.1"/>
    <property type="molecule type" value="Genomic_DNA"/>
</dbReference>
<keyword evidence="4 7" id="KW-0812">Transmembrane</keyword>
<dbReference type="PANTHER" id="PTHR34702:SF1">
    <property type="entry name" value="NA(+)_H(+) ANTIPORTER SUBUNIT F"/>
    <property type="match status" value="1"/>
</dbReference>
<sequence length="88" mass="9600">MSSILLSFALTFMAFTLVPCIYRLIKGPTLSDRVVALDAMAMVIVVILGVYSYVRDSVFFMDVALVLAIIAFVGTIAIAKYIDKGVVF</sequence>
<comment type="caution">
    <text evidence="8">The sequence shown here is derived from an EMBL/GenBank/DDBJ whole genome shotgun (WGS) entry which is preliminary data.</text>
</comment>
<keyword evidence="5 7" id="KW-1133">Transmembrane helix</keyword>
<feature type="transmembrane region" description="Helical" evidence="7">
    <location>
        <begin position="6"/>
        <end position="25"/>
    </location>
</feature>
<gene>
    <name evidence="8" type="ORF">D5R95_03450</name>
</gene>
<organism evidence="8 9">
    <name type="scientific">Methanosalsum natronophilum</name>
    <dbReference type="NCBI Taxonomy" id="768733"/>
    <lineage>
        <taxon>Archaea</taxon>
        <taxon>Methanobacteriati</taxon>
        <taxon>Methanobacteriota</taxon>
        <taxon>Stenosarchaea group</taxon>
        <taxon>Methanomicrobia</taxon>
        <taxon>Methanosarcinales</taxon>
        <taxon>Methanosarcinaceae</taxon>
        <taxon>Methanosalsum</taxon>
    </lineage>
</organism>
<dbReference type="Proteomes" id="UP000284763">
    <property type="component" value="Unassembled WGS sequence"/>
</dbReference>
<feature type="transmembrane region" description="Helical" evidence="7">
    <location>
        <begin position="59"/>
        <end position="82"/>
    </location>
</feature>
<name>A0A3R8CD58_9EURY</name>
<evidence type="ECO:0000256" key="6">
    <source>
        <dbReference type="ARBA" id="ARBA00023136"/>
    </source>
</evidence>
<keyword evidence="2" id="KW-0813">Transport</keyword>
<dbReference type="InterPro" id="IPR007208">
    <property type="entry name" value="MrpF/PhaF-like"/>
</dbReference>
<comment type="subcellular location">
    <subcellularLocation>
        <location evidence="1">Cell membrane</location>
        <topology evidence="1">Multi-pass membrane protein</topology>
    </subcellularLocation>
</comment>
<evidence type="ECO:0000256" key="2">
    <source>
        <dbReference type="ARBA" id="ARBA00022448"/>
    </source>
</evidence>
<dbReference type="AlphaFoldDB" id="A0A3R8CD58"/>
<evidence type="ECO:0000256" key="7">
    <source>
        <dbReference type="SAM" id="Phobius"/>
    </source>
</evidence>
<evidence type="ECO:0000313" key="8">
    <source>
        <dbReference type="EMBL" id="RQD87528.1"/>
    </source>
</evidence>
<proteinExistence type="predicted"/>
<dbReference type="NCBIfam" id="NF009247">
    <property type="entry name" value="PRK12599.1-6"/>
    <property type="match status" value="1"/>
</dbReference>
<evidence type="ECO:0000256" key="4">
    <source>
        <dbReference type="ARBA" id="ARBA00022692"/>
    </source>
</evidence>
<evidence type="ECO:0000313" key="9">
    <source>
        <dbReference type="Proteomes" id="UP000284763"/>
    </source>
</evidence>
<evidence type="ECO:0000256" key="5">
    <source>
        <dbReference type="ARBA" id="ARBA00022989"/>
    </source>
</evidence>
<dbReference type="PANTHER" id="PTHR34702">
    <property type="entry name" value="NA(+)/H(+) ANTIPORTER SUBUNIT F1"/>
    <property type="match status" value="1"/>
</dbReference>
<evidence type="ECO:0000256" key="3">
    <source>
        <dbReference type="ARBA" id="ARBA00022475"/>
    </source>
</evidence>
<dbReference type="GO" id="GO:0005886">
    <property type="term" value="C:plasma membrane"/>
    <property type="evidence" value="ECO:0007669"/>
    <property type="project" value="UniProtKB-SubCell"/>
</dbReference>
<accession>A0A3R8CD58</accession>
<keyword evidence="6 7" id="KW-0472">Membrane</keyword>
<dbReference type="RefSeq" id="WP_259135010.1">
    <property type="nucleotide sequence ID" value="NZ_JANUCS010000009.1"/>
</dbReference>
<evidence type="ECO:0000256" key="1">
    <source>
        <dbReference type="ARBA" id="ARBA00004651"/>
    </source>
</evidence>
<feature type="transmembrane region" description="Helical" evidence="7">
    <location>
        <begin position="34"/>
        <end position="53"/>
    </location>
</feature>
<dbReference type="GO" id="GO:0015385">
    <property type="term" value="F:sodium:proton antiporter activity"/>
    <property type="evidence" value="ECO:0007669"/>
    <property type="project" value="TreeGrafter"/>
</dbReference>
<reference evidence="8 9" key="1">
    <citation type="submission" date="2018-08" db="EMBL/GenBank/DDBJ databases">
        <title>The metabolism and importance of syntrophic acetate oxidation coupled to methane or sulfide production in haloalkaline environments.</title>
        <authorList>
            <person name="Timmers P.H.A."/>
            <person name="Vavourakis C.D."/>
            <person name="Sorokin D.Y."/>
            <person name="Sinninghe Damste J.S."/>
            <person name="Muyzer G."/>
            <person name="Stams A.J.M."/>
            <person name="Plugge C.M."/>
        </authorList>
    </citation>
    <scope>NUCLEOTIDE SEQUENCE [LARGE SCALE GENOMIC DNA]</scope>
    <source>
        <strain evidence="8">MSAO_Arc3</strain>
    </source>
</reference>
<keyword evidence="3" id="KW-1003">Cell membrane</keyword>
<dbReference type="Pfam" id="PF04066">
    <property type="entry name" value="MrpF_PhaF"/>
    <property type="match status" value="1"/>
</dbReference>
<dbReference type="PIRSF" id="PIRSF028784">
    <property type="entry name" value="MrpF"/>
    <property type="match status" value="1"/>
</dbReference>
<protein>
    <submittedName>
        <fullName evidence="8">Cation:proton antiporter</fullName>
    </submittedName>
</protein>